<dbReference type="PANTHER" id="PTHR43415:SF5">
    <property type="entry name" value="ACETYLTRANSFERASE"/>
    <property type="match status" value="1"/>
</dbReference>
<dbReference type="Pfam" id="PF13302">
    <property type="entry name" value="Acetyltransf_3"/>
    <property type="match status" value="1"/>
</dbReference>
<dbReference type="EMBL" id="BASE01000028">
    <property type="protein sequence ID" value="GAM13200.1"/>
    <property type="molecule type" value="Genomic_DNA"/>
</dbReference>
<evidence type="ECO:0000313" key="2">
    <source>
        <dbReference type="EMBL" id="GAM13200.1"/>
    </source>
</evidence>
<dbReference type="Proteomes" id="UP000031014">
    <property type="component" value="Unassembled WGS sequence"/>
</dbReference>
<dbReference type="RefSeq" id="WP_041965066.1">
    <property type="nucleotide sequence ID" value="NZ_BASE01000028.1"/>
</dbReference>
<dbReference type="Gene3D" id="3.40.630.30">
    <property type="match status" value="1"/>
</dbReference>
<dbReference type="InterPro" id="IPR000182">
    <property type="entry name" value="GNAT_dom"/>
</dbReference>
<dbReference type="GO" id="GO:0016747">
    <property type="term" value="F:acyltransferase activity, transferring groups other than amino-acyl groups"/>
    <property type="evidence" value="ECO:0007669"/>
    <property type="project" value="InterPro"/>
</dbReference>
<dbReference type="PROSITE" id="PS51186">
    <property type="entry name" value="GNAT"/>
    <property type="match status" value="1"/>
</dbReference>
<dbReference type="PANTHER" id="PTHR43415">
    <property type="entry name" value="SPERMIDINE N(1)-ACETYLTRANSFERASE"/>
    <property type="match status" value="1"/>
</dbReference>
<dbReference type="SUPFAM" id="SSF55729">
    <property type="entry name" value="Acyl-CoA N-acyltransferases (Nat)"/>
    <property type="match status" value="1"/>
</dbReference>
<keyword evidence="2" id="KW-0808">Transferase</keyword>
<gene>
    <name evidence="2" type="ORF">SAMD00020551_1338</name>
</gene>
<protein>
    <submittedName>
        <fullName evidence="2">Acetyltransferase</fullName>
        <ecNumber evidence="2">2.3.1.-</ecNumber>
    </submittedName>
</protein>
<sequence>MIELKYFTEGDIPQLISWIDSPEFLLQWSGTGFTYPLTHQQLIKYLGEANKVGSEIQAFKVVHVESSKVIGHISLGSINLHNRNARMCRVLIGDEEMKGKGLAPLMVNKLLNIAFVQFGLHKVSLAVYDFNTPALKLYQKMGFQTEGLIREASRIVNDYWSYYEMSILDREWSSVLNENGRENLGKVDGD</sequence>
<evidence type="ECO:0000259" key="1">
    <source>
        <dbReference type="PROSITE" id="PS51186"/>
    </source>
</evidence>
<dbReference type="OrthoDB" id="9795206at2"/>
<comment type="caution">
    <text evidence="2">The sequence shown here is derived from an EMBL/GenBank/DDBJ whole genome shotgun (WGS) entry which is preliminary data.</text>
</comment>
<accession>A0A0A8WZM8</accession>
<feature type="domain" description="N-acetyltransferase" evidence="1">
    <location>
        <begin position="2"/>
        <end position="166"/>
    </location>
</feature>
<dbReference type="InterPro" id="IPR016181">
    <property type="entry name" value="Acyl_CoA_acyltransferase"/>
</dbReference>
<proteinExistence type="predicted"/>
<dbReference type="EC" id="2.3.1.-" evidence="2"/>
<keyword evidence="3" id="KW-1185">Reference proteome</keyword>
<dbReference type="AlphaFoldDB" id="A0A0A8WZM8"/>
<name>A0A0A8WZM8_MESS1</name>
<evidence type="ECO:0000313" key="3">
    <source>
        <dbReference type="Proteomes" id="UP000031014"/>
    </source>
</evidence>
<organism evidence="2 3">
    <name type="scientific">Mesobacillus selenatarsenatis (strain DSM 18680 / JCM 14380 / FERM P-15431 / SF-1)</name>
    <dbReference type="NCBI Taxonomy" id="1321606"/>
    <lineage>
        <taxon>Bacteria</taxon>
        <taxon>Bacillati</taxon>
        <taxon>Bacillota</taxon>
        <taxon>Bacilli</taxon>
        <taxon>Bacillales</taxon>
        <taxon>Bacillaceae</taxon>
        <taxon>Mesobacillus</taxon>
    </lineage>
</organism>
<keyword evidence="2" id="KW-0012">Acyltransferase</keyword>
<reference evidence="2 3" key="1">
    <citation type="submission" date="2013-06" db="EMBL/GenBank/DDBJ databases">
        <title>Whole genome shotgun sequence of Bacillus selenatarsenatis SF-1.</title>
        <authorList>
            <person name="Kuroda M."/>
            <person name="Sei K."/>
            <person name="Yamashita M."/>
            <person name="Ike M."/>
        </authorList>
    </citation>
    <scope>NUCLEOTIDE SEQUENCE [LARGE SCALE GENOMIC DNA]</scope>
    <source>
        <strain evidence="2 3">SF-1</strain>
    </source>
</reference>
<dbReference type="STRING" id="1321606.SAMD00020551_1338"/>